<protein>
    <submittedName>
        <fullName evidence="1">Uncharacterized protein</fullName>
    </submittedName>
</protein>
<gene>
    <name evidence="1" type="ORF">C7H52_01715</name>
</gene>
<name>A0A2T1NC72_9FLAO</name>
<organism evidence="1 2">
    <name type="scientific">Aurantibacter aestuarii</name>
    <dbReference type="NCBI Taxonomy" id="1266046"/>
    <lineage>
        <taxon>Bacteria</taxon>
        <taxon>Pseudomonadati</taxon>
        <taxon>Bacteroidota</taxon>
        <taxon>Flavobacteriia</taxon>
        <taxon>Flavobacteriales</taxon>
        <taxon>Flavobacteriaceae</taxon>
        <taxon>Aurantibacter</taxon>
    </lineage>
</organism>
<keyword evidence="2" id="KW-1185">Reference proteome</keyword>
<dbReference type="AlphaFoldDB" id="A0A2T1NC72"/>
<accession>A0A2T1NC72</accession>
<comment type="caution">
    <text evidence="1">The sequence shown here is derived from an EMBL/GenBank/DDBJ whole genome shotgun (WGS) entry which is preliminary data.</text>
</comment>
<evidence type="ECO:0000313" key="2">
    <source>
        <dbReference type="Proteomes" id="UP000238426"/>
    </source>
</evidence>
<dbReference type="RefSeq" id="WP_106462157.1">
    <property type="nucleotide sequence ID" value="NZ_PXOQ01000007.1"/>
</dbReference>
<reference evidence="1 2" key="1">
    <citation type="submission" date="2018-03" db="EMBL/GenBank/DDBJ databases">
        <title>Mesoflavibacter sp. HG37 and Mesoflavibacter sp. HG96 sp.nov., two marine bacteria isolated from seawater of Western Pacific Ocean.</title>
        <authorList>
            <person name="Cheng H."/>
            <person name="Wu Y.-H."/>
            <person name="Guo L.-L."/>
            <person name="Xu X.-W."/>
        </authorList>
    </citation>
    <scope>NUCLEOTIDE SEQUENCE [LARGE SCALE GENOMIC DNA]</scope>
    <source>
        <strain evidence="1 2">KCTC 32269</strain>
    </source>
</reference>
<evidence type="ECO:0000313" key="1">
    <source>
        <dbReference type="EMBL" id="PSG90014.1"/>
    </source>
</evidence>
<sequence length="218" mass="25655">MKFLYFLLTLLAFLFSCKNDNKKVKSNNSIIFTTKNDTKYDSDKTKYNNIDTLIWYSTYYSSGNIKTKTQIYFDKSKGFEDYVNQKISFSKNGDTLFNESFFYRTNLPDTVPLGKSMYKITLFDKEEINRDEVAMCVKNNYGKQVFIDSFFNSNPKSNTLKLGLINITEGYKNVDGFILQSFYKKNYISDSIISVNKIIRKMFFQEPIYVLDDRKNLK</sequence>
<dbReference type="EMBL" id="PXOQ01000007">
    <property type="protein sequence ID" value="PSG90014.1"/>
    <property type="molecule type" value="Genomic_DNA"/>
</dbReference>
<dbReference type="Proteomes" id="UP000238426">
    <property type="component" value="Unassembled WGS sequence"/>
</dbReference>
<proteinExistence type="predicted"/>
<dbReference type="PROSITE" id="PS51257">
    <property type="entry name" value="PROKAR_LIPOPROTEIN"/>
    <property type="match status" value="1"/>
</dbReference>